<dbReference type="STRING" id="1912961.BU204_12120"/>
<evidence type="ECO:0000313" key="7">
    <source>
        <dbReference type="EMBL" id="OLF17391.1"/>
    </source>
</evidence>
<evidence type="ECO:0000256" key="2">
    <source>
        <dbReference type="ARBA" id="ARBA00022679"/>
    </source>
</evidence>
<dbReference type="SUPFAM" id="SSF46785">
    <property type="entry name" value="Winged helix' DNA-binding domain"/>
    <property type="match status" value="1"/>
</dbReference>
<name>A0A1Q8CSP2_9PSEU</name>
<evidence type="ECO:0000256" key="1">
    <source>
        <dbReference type="ARBA" id="ARBA00022603"/>
    </source>
</evidence>
<feature type="domain" description="O-methyltransferase C-terminal" evidence="5">
    <location>
        <begin position="102"/>
        <end position="305"/>
    </location>
</feature>
<dbReference type="Pfam" id="PF00891">
    <property type="entry name" value="Methyltransf_2"/>
    <property type="match status" value="1"/>
</dbReference>
<evidence type="ECO:0000259" key="5">
    <source>
        <dbReference type="Pfam" id="PF00891"/>
    </source>
</evidence>
<keyword evidence="3" id="KW-0949">S-adenosyl-L-methionine</keyword>
<evidence type="ECO:0000256" key="4">
    <source>
        <dbReference type="PIRSR" id="PIRSR005739-1"/>
    </source>
</evidence>
<dbReference type="InterPro" id="IPR016461">
    <property type="entry name" value="COMT-like"/>
</dbReference>
<feature type="active site" description="Proton acceptor" evidence="4">
    <location>
        <position position="236"/>
    </location>
</feature>
<dbReference type="SUPFAM" id="SSF53335">
    <property type="entry name" value="S-adenosyl-L-methionine-dependent methyltransferases"/>
    <property type="match status" value="1"/>
</dbReference>
<dbReference type="InterPro" id="IPR029063">
    <property type="entry name" value="SAM-dependent_MTases_sf"/>
</dbReference>
<keyword evidence="8" id="KW-1185">Reference proteome</keyword>
<dbReference type="PROSITE" id="PS51683">
    <property type="entry name" value="SAM_OMT_II"/>
    <property type="match status" value="1"/>
</dbReference>
<dbReference type="GO" id="GO:0008171">
    <property type="term" value="F:O-methyltransferase activity"/>
    <property type="evidence" value="ECO:0007669"/>
    <property type="project" value="InterPro"/>
</dbReference>
<dbReference type="Proteomes" id="UP000185596">
    <property type="component" value="Unassembled WGS sequence"/>
</dbReference>
<dbReference type="Pfam" id="PF08100">
    <property type="entry name" value="Dimerisation"/>
    <property type="match status" value="1"/>
</dbReference>
<dbReference type="GO" id="GO:0046983">
    <property type="term" value="F:protein dimerization activity"/>
    <property type="evidence" value="ECO:0007669"/>
    <property type="project" value="InterPro"/>
</dbReference>
<accession>A0A1Q8CSP2</accession>
<dbReference type="GO" id="GO:0032259">
    <property type="term" value="P:methylation"/>
    <property type="evidence" value="ECO:0007669"/>
    <property type="project" value="UniProtKB-KW"/>
</dbReference>
<dbReference type="PANTHER" id="PTHR43712:SF2">
    <property type="entry name" value="O-METHYLTRANSFERASE CICE"/>
    <property type="match status" value="1"/>
</dbReference>
<reference evidence="7 8" key="1">
    <citation type="submission" date="2016-12" db="EMBL/GenBank/DDBJ databases">
        <title>The draft genome sequence of Actinophytocola sp. 11-183.</title>
        <authorList>
            <person name="Wang W."/>
            <person name="Yuan L."/>
        </authorList>
    </citation>
    <scope>NUCLEOTIDE SEQUENCE [LARGE SCALE GENOMIC DNA]</scope>
    <source>
        <strain evidence="7 8">11-183</strain>
    </source>
</reference>
<evidence type="ECO:0000313" key="8">
    <source>
        <dbReference type="Proteomes" id="UP000185596"/>
    </source>
</evidence>
<dbReference type="EMBL" id="MSIE01000018">
    <property type="protein sequence ID" value="OLF17391.1"/>
    <property type="molecule type" value="Genomic_DNA"/>
</dbReference>
<gene>
    <name evidence="7" type="ORF">BU204_12120</name>
</gene>
<comment type="caution">
    <text evidence="7">The sequence shown here is derived from an EMBL/GenBank/DDBJ whole genome shotgun (WGS) entry which is preliminary data.</text>
</comment>
<dbReference type="PANTHER" id="PTHR43712">
    <property type="entry name" value="PUTATIVE (AFU_ORTHOLOGUE AFUA_4G14580)-RELATED"/>
    <property type="match status" value="1"/>
</dbReference>
<dbReference type="Gene3D" id="1.10.10.10">
    <property type="entry name" value="Winged helix-like DNA-binding domain superfamily/Winged helix DNA-binding domain"/>
    <property type="match status" value="1"/>
</dbReference>
<dbReference type="PIRSF" id="PIRSF005739">
    <property type="entry name" value="O-mtase"/>
    <property type="match status" value="1"/>
</dbReference>
<dbReference type="AlphaFoldDB" id="A0A1Q8CSP2"/>
<organism evidence="7 8">
    <name type="scientific">Actinophytocola xanthii</name>
    <dbReference type="NCBI Taxonomy" id="1912961"/>
    <lineage>
        <taxon>Bacteria</taxon>
        <taxon>Bacillati</taxon>
        <taxon>Actinomycetota</taxon>
        <taxon>Actinomycetes</taxon>
        <taxon>Pseudonocardiales</taxon>
        <taxon>Pseudonocardiaceae</taxon>
    </lineage>
</organism>
<proteinExistence type="predicted"/>
<dbReference type="InterPro" id="IPR036390">
    <property type="entry name" value="WH_DNA-bd_sf"/>
</dbReference>
<keyword evidence="2" id="KW-0808">Transferase</keyword>
<dbReference type="Gene3D" id="3.40.50.150">
    <property type="entry name" value="Vaccinia Virus protein VP39"/>
    <property type="match status" value="1"/>
</dbReference>
<evidence type="ECO:0000256" key="3">
    <source>
        <dbReference type="ARBA" id="ARBA00022691"/>
    </source>
</evidence>
<evidence type="ECO:0000259" key="6">
    <source>
        <dbReference type="Pfam" id="PF08100"/>
    </source>
</evidence>
<keyword evidence="1" id="KW-0489">Methyltransferase</keyword>
<dbReference type="InterPro" id="IPR036388">
    <property type="entry name" value="WH-like_DNA-bd_sf"/>
</dbReference>
<dbReference type="InterPro" id="IPR001077">
    <property type="entry name" value="COMT_C"/>
</dbReference>
<protein>
    <submittedName>
        <fullName evidence="7">Uncharacterized protein</fullName>
    </submittedName>
</protein>
<feature type="domain" description="O-methyltransferase dimerisation" evidence="6">
    <location>
        <begin position="7"/>
        <end position="72"/>
    </location>
</feature>
<sequence length="325" mass="35294">MFPTSGQCLGIAAELRIADLLADGPRSAADLAAETGAHAHALQSTLQILTEDGIFEEVEPGVFANTSRSELLRPGVPNSQFVMSQFAASEWLWNCYAKTGYSVKTGKAAFEEAYGKTLWAYMGQNPDKGREFNMAMNEFSATLGPRIVSGYADFGKAGVVADLGGGTGTFLANILTAYPSVQRGVLADLPPVIEQAKARPELAELIEKGRLDFHAGDFFESVPAGVDLYVCKQITHSWNDEKLLSVLKRCRDASPTASIAAAELVLRPGVQKFVKYFDVMMLVTMAGFLRTEEQYAEVFKQAGYELRRVVPTETAFSIIEAVPVD</sequence>
<dbReference type="InterPro" id="IPR012967">
    <property type="entry name" value="COMT_dimerisation"/>
</dbReference>